<dbReference type="Proteomes" id="UP000033358">
    <property type="component" value="Unassembled WGS sequence"/>
</dbReference>
<feature type="non-terminal residue" evidence="2">
    <location>
        <position position="1"/>
    </location>
</feature>
<name>A0A0F5MPR7_9RICK</name>
<keyword evidence="1" id="KW-1133">Transmembrane helix</keyword>
<comment type="caution">
    <text evidence="2">The sequence shown here is derived from an EMBL/GenBank/DDBJ whole genome shotgun (WGS) entry which is preliminary data.</text>
</comment>
<organism evidence="2 3">
    <name type="scientific">Candidatus Arcanibacter lacustris</name>
    <dbReference type="NCBI Taxonomy" id="1607817"/>
    <lineage>
        <taxon>Bacteria</taxon>
        <taxon>Pseudomonadati</taxon>
        <taxon>Pseudomonadota</taxon>
        <taxon>Alphaproteobacteria</taxon>
        <taxon>Rickettsiales</taxon>
        <taxon>Candidatus Arcanibacter</taxon>
    </lineage>
</organism>
<accession>A0A0F5MPR7</accession>
<proteinExistence type="predicted"/>
<feature type="transmembrane region" description="Helical" evidence="1">
    <location>
        <begin position="149"/>
        <end position="169"/>
    </location>
</feature>
<evidence type="ECO:0000313" key="3">
    <source>
        <dbReference type="Proteomes" id="UP000033358"/>
    </source>
</evidence>
<protein>
    <submittedName>
        <fullName evidence="2">Uncharacterized protein</fullName>
    </submittedName>
</protein>
<gene>
    <name evidence="2" type="ORF">SZ25_00863</name>
</gene>
<feature type="transmembrane region" description="Helical" evidence="1">
    <location>
        <begin position="126"/>
        <end position="143"/>
    </location>
</feature>
<dbReference type="AlphaFoldDB" id="A0A0F5MPR7"/>
<sequence>FQGKITDNSLTFNRCDRTANSIVFGWLSDKILTYSGICNKYNNEGLNECLAKIRYKDAADMPKKYLDTYFSISDCHKGDIFLNKTIIPGLRMKEDDGLEPSISWCQSAPLCTSVDQIIYQYSESKIIGLVAAFSSGISAYYASNVHHKYILSASGVVFTIAGIVFDFYFPIDSLTSNCKKYTDSELVERIYAPQAFERIYPSAKGECNNYFEIEAVNNNWQSKHGYKALDDESMKDIFLSQKLCEGKISNLINKCRKYYNEEDQGFTTKYNKYLAPFCIDAKNSYKYFESQYYEKTHDWEFEDSKSDYTKEAIVKLSGDLNLSNHHTTTNDL</sequence>
<keyword evidence="3" id="KW-1185">Reference proteome</keyword>
<reference evidence="2 3" key="1">
    <citation type="submission" date="2015-02" db="EMBL/GenBank/DDBJ databases">
        <title>Single cell genomics of a rare environmental alphaproteobacterium provides unique insights into Rickettsiaceae evolution.</title>
        <authorList>
            <person name="Martijn J."/>
            <person name="Schulz F."/>
            <person name="Zaremba-Niedzwiedzka K."/>
            <person name="Viklund J."/>
            <person name="Stepanauskas R."/>
            <person name="Andersson S.G.E."/>
            <person name="Horn M."/>
            <person name="Guy L."/>
            <person name="Ettema T.J.G."/>
        </authorList>
    </citation>
    <scope>NUCLEOTIDE SEQUENCE [LARGE SCALE GENOMIC DNA]</scope>
    <source>
        <strain evidence="2 3">SCGC AAA041-L04</strain>
    </source>
</reference>
<dbReference type="EMBL" id="JYHA01000142">
    <property type="protein sequence ID" value="KKB96062.1"/>
    <property type="molecule type" value="Genomic_DNA"/>
</dbReference>
<evidence type="ECO:0000256" key="1">
    <source>
        <dbReference type="SAM" id="Phobius"/>
    </source>
</evidence>
<keyword evidence="1" id="KW-0812">Transmembrane</keyword>
<keyword evidence="1" id="KW-0472">Membrane</keyword>
<evidence type="ECO:0000313" key="2">
    <source>
        <dbReference type="EMBL" id="KKB96062.1"/>
    </source>
</evidence>